<dbReference type="Pfam" id="PF02620">
    <property type="entry name" value="YceD"/>
    <property type="match status" value="1"/>
</dbReference>
<dbReference type="PANTHER" id="PTHR34374:SF1">
    <property type="entry name" value="LARGE RIBOSOMAL RNA SUBUNIT ACCUMULATION PROTEIN YCED HOMOLOG 1, CHLOROPLASTIC"/>
    <property type="match status" value="1"/>
</dbReference>
<dbReference type="InterPro" id="IPR003772">
    <property type="entry name" value="YceD"/>
</dbReference>
<dbReference type="EMBL" id="DTMF01000146">
    <property type="protein sequence ID" value="HGF33878.1"/>
    <property type="molecule type" value="Genomic_DNA"/>
</dbReference>
<dbReference type="PANTHER" id="PTHR34374">
    <property type="entry name" value="LARGE RIBOSOMAL RNA SUBUNIT ACCUMULATION PROTEIN YCED HOMOLOG 1, CHLOROPLASTIC"/>
    <property type="match status" value="1"/>
</dbReference>
<evidence type="ECO:0000313" key="1">
    <source>
        <dbReference type="EMBL" id="HGF33878.1"/>
    </source>
</evidence>
<gene>
    <name evidence="1" type="ORF">ENW96_05740</name>
</gene>
<comment type="caution">
    <text evidence="1">The sequence shown here is derived from an EMBL/GenBank/DDBJ whole genome shotgun (WGS) entry which is preliminary data.</text>
</comment>
<organism evidence="1">
    <name type="scientific">Desulfobacca acetoxidans</name>
    <dbReference type="NCBI Taxonomy" id="60893"/>
    <lineage>
        <taxon>Bacteria</taxon>
        <taxon>Pseudomonadati</taxon>
        <taxon>Thermodesulfobacteriota</taxon>
        <taxon>Desulfobaccia</taxon>
        <taxon>Desulfobaccales</taxon>
        <taxon>Desulfobaccaceae</taxon>
        <taxon>Desulfobacca</taxon>
    </lineage>
</organism>
<dbReference type="AlphaFoldDB" id="A0A7C3UXC5"/>
<accession>A0A7C3UXC5</accession>
<reference evidence="1" key="1">
    <citation type="journal article" date="2020" name="mSystems">
        <title>Genome- and Community-Level Interaction Insights into Carbon Utilization and Element Cycling Functions of Hydrothermarchaeota in Hydrothermal Sediment.</title>
        <authorList>
            <person name="Zhou Z."/>
            <person name="Liu Y."/>
            <person name="Xu W."/>
            <person name="Pan J."/>
            <person name="Luo Z.H."/>
            <person name="Li M."/>
        </authorList>
    </citation>
    <scope>NUCLEOTIDE SEQUENCE [LARGE SCALE GENOMIC DNA]</scope>
    <source>
        <strain evidence="1">SpSt-897</strain>
    </source>
</reference>
<proteinExistence type="predicted"/>
<name>A0A7C3UXC5_9BACT</name>
<protein>
    <submittedName>
        <fullName evidence="1">DUF177 domain-containing protein</fullName>
    </submittedName>
</protein>
<sequence length="183" mass="20597">MAMKESTWEIHISSVTEEGLDLYPELGEEWFRAWQQEDPGLDFAGPGAISGKVHLEKHGREILLRGHLEGTLTLSCSRCLEPFKLPVATDFHLLLEPGPEPAVPEEELTAEDLDLDFYQDEVVDLERYFREQILLMIPLKPLCSETCKGICPRCGADLNREPCHCVAEKPESPLAAELAKLKK</sequence>